<evidence type="ECO:0000256" key="6">
    <source>
        <dbReference type="ARBA" id="ARBA00023295"/>
    </source>
</evidence>
<dbReference type="SUPFAM" id="SSF48208">
    <property type="entry name" value="Six-hairpin glycosidases"/>
    <property type="match status" value="1"/>
</dbReference>
<evidence type="ECO:0000313" key="9">
    <source>
        <dbReference type="Proteomes" id="UP000316801"/>
    </source>
</evidence>
<keyword evidence="7" id="KW-0119">Carbohydrate metabolism</keyword>
<dbReference type="Proteomes" id="UP000316801">
    <property type="component" value="Unassembled WGS sequence"/>
</dbReference>
<organism evidence="8 9">
    <name type="scientific">Rhizobium straminoryzae</name>
    <dbReference type="NCBI Taxonomy" id="1387186"/>
    <lineage>
        <taxon>Bacteria</taxon>
        <taxon>Pseudomonadati</taxon>
        <taxon>Pseudomonadota</taxon>
        <taxon>Alphaproteobacteria</taxon>
        <taxon>Hyphomicrobiales</taxon>
        <taxon>Rhizobiaceae</taxon>
        <taxon>Rhizobium/Agrobacterium group</taxon>
        <taxon>Rhizobium</taxon>
    </lineage>
</organism>
<dbReference type="InterPro" id="IPR002037">
    <property type="entry name" value="Glyco_hydro_8"/>
</dbReference>
<dbReference type="AlphaFoldDB" id="A0A549TI08"/>
<keyword evidence="7" id="KW-0624">Polysaccharide degradation</keyword>
<evidence type="ECO:0000313" key="8">
    <source>
        <dbReference type="EMBL" id="TRL42748.1"/>
    </source>
</evidence>
<evidence type="ECO:0000256" key="5">
    <source>
        <dbReference type="ARBA" id="ARBA00023001"/>
    </source>
</evidence>
<comment type="catalytic activity">
    <reaction evidence="1">
        <text>Endohydrolysis of (1-&gt;4)-beta-D-glucosidic linkages in cellulose, lichenin and cereal beta-D-glucans.</text>
        <dbReference type="EC" id="3.2.1.4"/>
    </reaction>
</comment>
<evidence type="ECO:0000256" key="2">
    <source>
        <dbReference type="ARBA" id="ARBA00009209"/>
    </source>
</evidence>
<proteinExistence type="inferred from homology"/>
<name>A0A549TI08_9HYPH</name>
<dbReference type="Pfam" id="PF01270">
    <property type="entry name" value="Glyco_hydro_8"/>
    <property type="match status" value="1"/>
</dbReference>
<dbReference type="GO" id="GO:0008810">
    <property type="term" value="F:cellulase activity"/>
    <property type="evidence" value="ECO:0007669"/>
    <property type="project" value="UniProtKB-EC"/>
</dbReference>
<keyword evidence="9" id="KW-1185">Reference proteome</keyword>
<evidence type="ECO:0000256" key="1">
    <source>
        <dbReference type="ARBA" id="ARBA00000966"/>
    </source>
</evidence>
<dbReference type="GO" id="GO:0030245">
    <property type="term" value="P:cellulose catabolic process"/>
    <property type="evidence" value="ECO:0007669"/>
    <property type="project" value="UniProtKB-KW"/>
</dbReference>
<evidence type="ECO:0000256" key="7">
    <source>
        <dbReference type="ARBA" id="ARBA00023326"/>
    </source>
</evidence>
<dbReference type="EC" id="3.2.1.4" evidence="3"/>
<accession>A0A549TI08</accession>
<comment type="similarity">
    <text evidence="2">Belongs to the glycosyl hydrolase 8 (cellulase D) family.</text>
</comment>
<keyword evidence="6" id="KW-0326">Glycosidase</keyword>
<sequence length="338" mass="37467">MTLVILVQASLAHADASINEEEWMQYKTRFLDRGGRIIDNGNHGISHSEGQGYGLLLAYLADNRSDFELIWHFTRTELLLRDDGLAAWKWDPEARPHVTDINSATDGDMLIAYALALAGASWNNKEYVAAATRIAKAILQEAVVKHAGRTILLPGANGFSARDREDGPIINPSYWIFEAFPVMNALAPSDAWELLTTDGLYFMKSLQFGPAKLPAEWVSLRTAPRPAPGFERIFGYNSVRIPLYLARSGVAEASMLGRLRQSLASDDQPMATVDLTTGKRLQPLTDKGYMIILSLLDCLTDGTKVPETLQQFQPNLYFPATLQLLALSFLREEHAACL</sequence>
<keyword evidence="5" id="KW-0136">Cellulose degradation</keyword>
<dbReference type="InterPro" id="IPR008928">
    <property type="entry name" value="6-hairpin_glycosidase_sf"/>
</dbReference>
<evidence type="ECO:0000256" key="3">
    <source>
        <dbReference type="ARBA" id="ARBA00012601"/>
    </source>
</evidence>
<dbReference type="InterPro" id="IPR012341">
    <property type="entry name" value="6hp_glycosidase-like_sf"/>
</dbReference>
<comment type="caution">
    <text evidence="8">The sequence shown here is derived from an EMBL/GenBank/DDBJ whole genome shotgun (WGS) entry which is preliminary data.</text>
</comment>
<reference evidence="8 9" key="1">
    <citation type="submission" date="2019-07" db="EMBL/GenBank/DDBJ databases">
        <title>Ln-dependent methylotrophs.</title>
        <authorList>
            <person name="Tani A."/>
        </authorList>
    </citation>
    <scope>NUCLEOTIDE SEQUENCE [LARGE SCALE GENOMIC DNA]</scope>
    <source>
        <strain evidence="8 9">SM12</strain>
    </source>
</reference>
<dbReference type="PRINTS" id="PR00735">
    <property type="entry name" value="GLHYDRLASE8"/>
</dbReference>
<gene>
    <name evidence="8" type="ORF">FNA46_01205</name>
</gene>
<protein>
    <recommendedName>
        <fullName evidence="3">cellulase</fullName>
        <ecNumber evidence="3">3.2.1.4</ecNumber>
    </recommendedName>
</protein>
<dbReference type="Gene3D" id="1.50.10.10">
    <property type="match status" value="1"/>
</dbReference>
<dbReference type="EMBL" id="VJMG01000004">
    <property type="protein sequence ID" value="TRL42748.1"/>
    <property type="molecule type" value="Genomic_DNA"/>
</dbReference>
<keyword evidence="4" id="KW-0378">Hydrolase</keyword>
<evidence type="ECO:0000256" key="4">
    <source>
        <dbReference type="ARBA" id="ARBA00022801"/>
    </source>
</evidence>